<proteinExistence type="predicted"/>
<keyword evidence="2" id="KW-0812">Transmembrane</keyword>
<keyword evidence="4" id="KW-1185">Reference proteome</keyword>
<keyword evidence="2" id="KW-0472">Membrane</keyword>
<evidence type="ECO:0000256" key="1">
    <source>
        <dbReference type="SAM" id="MobiDB-lite"/>
    </source>
</evidence>
<feature type="region of interest" description="Disordered" evidence="1">
    <location>
        <begin position="226"/>
        <end position="246"/>
    </location>
</feature>
<dbReference type="InParanoid" id="S8DT22"/>
<evidence type="ECO:0000313" key="4">
    <source>
        <dbReference type="Proteomes" id="UP000015241"/>
    </source>
</evidence>
<evidence type="ECO:0000256" key="2">
    <source>
        <dbReference type="SAM" id="Phobius"/>
    </source>
</evidence>
<feature type="region of interest" description="Disordered" evidence="1">
    <location>
        <begin position="56"/>
        <end position="115"/>
    </location>
</feature>
<organism evidence="3 4">
    <name type="scientific">Fomitopsis schrenkii</name>
    <name type="common">Brown rot fungus</name>
    <dbReference type="NCBI Taxonomy" id="2126942"/>
    <lineage>
        <taxon>Eukaryota</taxon>
        <taxon>Fungi</taxon>
        <taxon>Dikarya</taxon>
        <taxon>Basidiomycota</taxon>
        <taxon>Agaricomycotina</taxon>
        <taxon>Agaricomycetes</taxon>
        <taxon>Polyporales</taxon>
        <taxon>Fomitopsis</taxon>
    </lineage>
</organism>
<gene>
    <name evidence="3" type="ORF">FOMPIDRAFT_1063203</name>
</gene>
<feature type="compositionally biased region" description="Low complexity" evidence="1">
    <location>
        <begin position="61"/>
        <end position="112"/>
    </location>
</feature>
<feature type="transmembrane region" description="Helical" evidence="2">
    <location>
        <begin position="123"/>
        <end position="147"/>
    </location>
</feature>
<dbReference type="EMBL" id="KE504234">
    <property type="protein sequence ID" value="EPS94388.1"/>
    <property type="molecule type" value="Genomic_DNA"/>
</dbReference>
<name>S8DT22_FOMSC</name>
<evidence type="ECO:0000313" key="3">
    <source>
        <dbReference type="EMBL" id="EPS94388.1"/>
    </source>
</evidence>
<sequence>MPRLRLPESIQLAVCQNGVQLEDFLYSIFWADGSWDFPDFEQSAQVILASQTKPISPCQNTTQSATSTSVSTTQSATSTSVSTTQSATSTSVPTMQTTTSTSAPTTSGGSQTPEAPVGGKVDVAAAIGGSLGGALGLVVLGAIVMILRYRKRLRAAPMNDSHDLSQIRVGSMYENIVTPFSGQYRAVSSSGNVPKGTPIPRTYDEEVLHPPGSYTVPTASVSEFERGEDSPVPLAPSAFGPGSQLHEHDAGVTLYADSHRHSSLPPEYRTVYSG</sequence>
<dbReference type="AlphaFoldDB" id="S8DT22"/>
<protein>
    <submittedName>
        <fullName evidence="3">Uncharacterized protein</fullName>
    </submittedName>
</protein>
<dbReference type="Proteomes" id="UP000015241">
    <property type="component" value="Unassembled WGS sequence"/>
</dbReference>
<keyword evidence="2" id="KW-1133">Transmembrane helix</keyword>
<accession>S8DT22</accession>
<dbReference type="STRING" id="743788.S8DT22"/>
<dbReference type="HOGENOM" id="CLU_088633_0_0_1"/>
<reference evidence="3 4" key="1">
    <citation type="journal article" date="2012" name="Science">
        <title>The Paleozoic origin of enzymatic lignin decomposition reconstructed from 31 fungal genomes.</title>
        <authorList>
            <person name="Floudas D."/>
            <person name="Binder M."/>
            <person name="Riley R."/>
            <person name="Barry K."/>
            <person name="Blanchette R.A."/>
            <person name="Henrissat B."/>
            <person name="Martinez A.T."/>
            <person name="Otillar R."/>
            <person name="Spatafora J.W."/>
            <person name="Yadav J.S."/>
            <person name="Aerts A."/>
            <person name="Benoit I."/>
            <person name="Boyd A."/>
            <person name="Carlson A."/>
            <person name="Copeland A."/>
            <person name="Coutinho P.M."/>
            <person name="de Vries R.P."/>
            <person name="Ferreira P."/>
            <person name="Findley K."/>
            <person name="Foster B."/>
            <person name="Gaskell J."/>
            <person name="Glotzer D."/>
            <person name="Gorecki P."/>
            <person name="Heitman J."/>
            <person name="Hesse C."/>
            <person name="Hori C."/>
            <person name="Igarashi K."/>
            <person name="Jurgens J.A."/>
            <person name="Kallen N."/>
            <person name="Kersten P."/>
            <person name="Kohler A."/>
            <person name="Kuees U."/>
            <person name="Kumar T.K.A."/>
            <person name="Kuo A."/>
            <person name="LaButti K."/>
            <person name="Larrondo L.F."/>
            <person name="Lindquist E."/>
            <person name="Ling A."/>
            <person name="Lombard V."/>
            <person name="Lucas S."/>
            <person name="Lundell T."/>
            <person name="Martin R."/>
            <person name="McLaughlin D.J."/>
            <person name="Morgenstern I."/>
            <person name="Morin E."/>
            <person name="Murat C."/>
            <person name="Nagy L.G."/>
            <person name="Nolan M."/>
            <person name="Ohm R.A."/>
            <person name="Patyshakuliyeva A."/>
            <person name="Rokas A."/>
            <person name="Ruiz-Duenas F.J."/>
            <person name="Sabat G."/>
            <person name="Salamov A."/>
            <person name="Samejima M."/>
            <person name="Schmutz J."/>
            <person name="Slot J.C."/>
            <person name="St John F."/>
            <person name="Stenlid J."/>
            <person name="Sun H."/>
            <person name="Sun S."/>
            <person name="Syed K."/>
            <person name="Tsang A."/>
            <person name="Wiebenga A."/>
            <person name="Young D."/>
            <person name="Pisabarro A."/>
            <person name="Eastwood D.C."/>
            <person name="Martin F."/>
            <person name="Cullen D."/>
            <person name="Grigoriev I.V."/>
            <person name="Hibbett D.S."/>
        </authorList>
    </citation>
    <scope>NUCLEOTIDE SEQUENCE</scope>
    <source>
        <strain evidence="4">FP-58527</strain>
    </source>
</reference>